<evidence type="ECO:0000256" key="1">
    <source>
        <dbReference type="ARBA" id="ARBA00004123"/>
    </source>
</evidence>
<feature type="compositionally biased region" description="Polar residues" evidence="6">
    <location>
        <begin position="223"/>
        <end position="237"/>
    </location>
</feature>
<feature type="region of interest" description="Disordered" evidence="6">
    <location>
        <begin position="536"/>
        <end position="566"/>
    </location>
</feature>
<evidence type="ECO:0000313" key="8">
    <source>
        <dbReference type="EMBL" id="CAG9811872.1"/>
    </source>
</evidence>
<evidence type="ECO:0000259" key="7">
    <source>
        <dbReference type="PROSITE" id="PS51457"/>
    </source>
</evidence>
<feature type="region of interest" description="Disordered" evidence="6">
    <location>
        <begin position="363"/>
        <end position="398"/>
    </location>
</feature>
<reference evidence="8" key="2">
    <citation type="submission" date="2022-10" db="EMBL/GenBank/DDBJ databases">
        <authorList>
            <consortium name="ENA_rothamsted_submissions"/>
            <consortium name="culmorum"/>
            <person name="King R."/>
        </authorList>
    </citation>
    <scope>NUCLEOTIDE SEQUENCE</scope>
</reference>
<dbReference type="InterPro" id="IPR037496">
    <property type="entry name" value="BEND6-like"/>
</dbReference>
<evidence type="ECO:0000256" key="6">
    <source>
        <dbReference type="SAM" id="MobiDB-lite"/>
    </source>
</evidence>
<sequence length="566" mass="64446">MNVQQQQQQQILMNGSSANPTLQHYLVNNHLVNNTTDHNMKNVHVQIVKREQPGERYVLNRQFVQNIQLQQQHQEPQIIYWAIVEIESNNEINSYALVESKDVIGNPKLESLTTGKLVIVNINGKQRRATIVMASNDKNFIFAEYNQLNKMAEDNLKLREIQSRKRRRISGSDSVRKDVEDDSSLSGWSGVSQNVNSERVVSPSPHIQTKKTYERYCPPMQYDQGTQTDSKTTGETQDLSDKIRELQKLVEINEHILNEQKGLKNEAKMNRFLLESFSDEFSAIRKSIQAIETKFENVSYERPTFEALPQEMEKKKVLNGSAAQQQQQQQQPYFIIETAVQDAENASMSLTNGSNVEYTVEELQADDSERSTSRISYHDQTSMMSNASMDGSKKDFRRSHSSSNFSVISSTPLARSNSSSNLIEEWADMEGDVIIGSNQTTVPIHILRSIDWKNFKAATRKLLVSLFPRAVLATRSLTGRPSPAFHDRNKPVKEKLDQNIINDIIQIVTRKCGIHESQVRTAITTKCADENKMMRSRVEKTKGDGDDKFKAPGSVNDDKENLLMDN</sequence>
<dbReference type="AlphaFoldDB" id="A0A9N9WWG1"/>
<feature type="compositionally biased region" description="Polar residues" evidence="6">
    <location>
        <begin position="184"/>
        <end position="199"/>
    </location>
</feature>
<dbReference type="OrthoDB" id="8186171at2759"/>
<dbReference type="GO" id="GO:0003677">
    <property type="term" value="F:DNA binding"/>
    <property type="evidence" value="ECO:0007669"/>
    <property type="project" value="InterPro"/>
</dbReference>
<keyword evidence="9" id="KW-1185">Reference proteome</keyword>
<evidence type="ECO:0000256" key="4">
    <source>
        <dbReference type="ARBA" id="ARBA00023163"/>
    </source>
</evidence>
<accession>A0A9N9WWG1</accession>
<evidence type="ECO:0000256" key="3">
    <source>
        <dbReference type="ARBA" id="ARBA00023015"/>
    </source>
</evidence>
<dbReference type="Gene3D" id="1.10.10.2590">
    <property type="entry name" value="BEN domain"/>
    <property type="match status" value="1"/>
</dbReference>
<dbReference type="SMART" id="SM01025">
    <property type="entry name" value="BEN"/>
    <property type="match status" value="1"/>
</dbReference>
<gene>
    <name evidence="8" type="ORF">CHIRRI_LOCUS14679</name>
</gene>
<dbReference type="InterPro" id="IPR018379">
    <property type="entry name" value="BEN_domain"/>
</dbReference>
<feature type="domain" description="BEN" evidence="7">
    <location>
        <begin position="436"/>
        <end position="534"/>
    </location>
</feature>
<keyword evidence="4" id="KW-0804">Transcription</keyword>
<dbReference type="EMBL" id="OU895880">
    <property type="protein sequence ID" value="CAG9811872.1"/>
    <property type="molecule type" value="Genomic_DNA"/>
</dbReference>
<dbReference type="PANTHER" id="PTHR35346">
    <property type="entry name" value="BEN DOMAIN-CONTAINING PROTEIN 6"/>
    <property type="match status" value="1"/>
</dbReference>
<evidence type="ECO:0000256" key="2">
    <source>
        <dbReference type="ARBA" id="ARBA00022491"/>
    </source>
</evidence>
<reference evidence="8" key="1">
    <citation type="submission" date="2022-01" db="EMBL/GenBank/DDBJ databases">
        <authorList>
            <person name="King R."/>
        </authorList>
    </citation>
    <scope>NUCLEOTIDE SEQUENCE</scope>
</reference>
<dbReference type="PROSITE" id="PS51457">
    <property type="entry name" value="BEN"/>
    <property type="match status" value="1"/>
</dbReference>
<keyword evidence="2" id="KW-0678">Repressor</keyword>
<dbReference type="GO" id="GO:0003714">
    <property type="term" value="F:transcription corepressor activity"/>
    <property type="evidence" value="ECO:0007669"/>
    <property type="project" value="InterPro"/>
</dbReference>
<feature type="compositionally biased region" description="Polar residues" evidence="6">
    <location>
        <begin position="373"/>
        <end position="389"/>
    </location>
</feature>
<evidence type="ECO:0000313" key="9">
    <source>
        <dbReference type="Proteomes" id="UP001153620"/>
    </source>
</evidence>
<evidence type="ECO:0000256" key="5">
    <source>
        <dbReference type="ARBA" id="ARBA00023242"/>
    </source>
</evidence>
<comment type="subcellular location">
    <subcellularLocation>
        <location evidence="1">Nucleus</location>
    </subcellularLocation>
</comment>
<protein>
    <recommendedName>
        <fullName evidence="7">BEN domain-containing protein</fullName>
    </recommendedName>
</protein>
<dbReference type="GO" id="GO:0045666">
    <property type="term" value="P:positive regulation of neuron differentiation"/>
    <property type="evidence" value="ECO:0007669"/>
    <property type="project" value="InterPro"/>
</dbReference>
<keyword evidence="3" id="KW-0805">Transcription regulation</keyword>
<dbReference type="Proteomes" id="UP001153620">
    <property type="component" value="Chromosome 4"/>
</dbReference>
<dbReference type="GO" id="GO:0045746">
    <property type="term" value="P:negative regulation of Notch signaling pathway"/>
    <property type="evidence" value="ECO:0007669"/>
    <property type="project" value="InterPro"/>
</dbReference>
<dbReference type="Pfam" id="PF10523">
    <property type="entry name" value="BEN"/>
    <property type="match status" value="1"/>
</dbReference>
<feature type="region of interest" description="Disordered" evidence="6">
    <location>
        <begin position="167"/>
        <end position="238"/>
    </location>
</feature>
<dbReference type="PANTHER" id="PTHR35346:SF1">
    <property type="entry name" value="BEN DOMAIN-CONTAINING PROTEIN 6"/>
    <property type="match status" value="1"/>
</dbReference>
<dbReference type="GO" id="GO:0005634">
    <property type="term" value="C:nucleus"/>
    <property type="evidence" value="ECO:0007669"/>
    <property type="project" value="UniProtKB-SubCell"/>
</dbReference>
<name>A0A9N9WWG1_9DIPT</name>
<keyword evidence="5" id="KW-0539">Nucleus</keyword>
<proteinExistence type="predicted"/>
<organism evidence="8 9">
    <name type="scientific">Chironomus riparius</name>
    <dbReference type="NCBI Taxonomy" id="315576"/>
    <lineage>
        <taxon>Eukaryota</taxon>
        <taxon>Metazoa</taxon>
        <taxon>Ecdysozoa</taxon>
        <taxon>Arthropoda</taxon>
        <taxon>Hexapoda</taxon>
        <taxon>Insecta</taxon>
        <taxon>Pterygota</taxon>
        <taxon>Neoptera</taxon>
        <taxon>Endopterygota</taxon>
        <taxon>Diptera</taxon>
        <taxon>Nematocera</taxon>
        <taxon>Chironomoidea</taxon>
        <taxon>Chironomidae</taxon>
        <taxon>Chironominae</taxon>
        <taxon>Chironomus</taxon>
    </lineage>
</organism>